<dbReference type="AlphaFoldDB" id="A0A8R1IHQ7"/>
<accession>A0A8R1IHQ7</accession>
<organism evidence="2 3">
    <name type="scientific">Caenorhabditis japonica</name>
    <dbReference type="NCBI Taxonomy" id="281687"/>
    <lineage>
        <taxon>Eukaryota</taxon>
        <taxon>Metazoa</taxon>
        <taxon>Ecdysozoa</taxon>
        <taxon>Nematoda</taxon>
        <taxon>Chromadorea</taxon>
        <taxon>Rhabditida</taxon>
        <taxon>Rhabditina</taxon>
        <taxon>Rhabditomorpha</taxon>
        <taxon>Rhabditoidea</taxon>
        <taxon>Rhabditidae</taxon>
        <taxon>Peloderinae</taxon>
        <taxon>Caenorhabditis</taxon>
    </lineage>
</organism>
<reference evidence="2" key="2">
    <citation type="submission" date="2022-06" db="UniProtKB">
        <authorList>
            <consortium name="EnsemblMetazoa"/>
        </authorList>
    </citation>
    <scope>IDENTIFICATION</scope>
    <source>
        <strain evidence="2">DF5081</strain>
    </source>
</reference>
<evidence type="ECO:0000313" key="2">
    <source>
        <dbReference type="EnsemblMetazoa" id="CJA36413.1"/>
    </source>
</evidence>
<dbReference type="Proteomes" id="UP000005237">
    <property type="component" value="Unassembled WGS sequence"/>
</dbReference>
<feature type="region of interest" description="Disordered" evidence="1">
    <location>
        <begin position="1"/>
        <end position="61"/>
    </location>
</feature>
<dbReference type="EnsemblMetazoa" id="CJA36413.1">
    <property type="protein sequence ID" value="CJA36413.1"/>
    <property type="gene ID" value="WBGene00212260"/>
</dbReference>
<evidence type="ECO:0000313" key="3">
    <source>
        <dbReference type="Proteomes" id="UP000005237"/>
    </source>
</evidence>
<feature type="compositionally biased region" description="Basic and acidic residues" evidence="1">
    <location>
        <begin position="1"/>
        <end position="13"/>
    </location>
</feature>
<reference evidence="3" key="1">
    <citation type="submission" date="2010-08" db="EMBL/GenBank/DDBJ databases">
        <authorList>
            <consortium name="Caenorhabditis japonica Sequencing Consortium"/>
            <person name="Wilson R.K."/>
        </authorList>
    </citation>
    <scope>NUCLEOTIDE SEQUENCE [LARGE SCALE GENOMIC DNA]</scope>
    <source>
        <strain evidence="3">DF5081</strain>
    </source>
</reference>
<feature type="compositionally biased region" description="Basic and acidic residues" evidence="1">
    <location>
        <begin position="33"/>
        <end position="52"/>
    </location>
</feature>
<feature type="compositionally biased region" description="Polar residues" evidence="1">
    <location>
        <begin position="19"/>
        <end position="28"/>
    </location>
</feature>
<protein>
    <submittedName>
        <fullName evidence="2">Uncharacterized protein</fullName>
    </submittedName>
</protein>
<name>A0A8R1IHQ7_CAEJA</name>
<sequence length="356" mass="40239">MEPGRFEKIEDPLKLFAPSPSTSDSYSANMDRLFADDEKRSGSEEKVEESEKSASATPPREKSVIYHTGTAFWKNPAASVSKNVGYVLSEKKSEQQVCLVIYDKEKTVLTKCCIDDVQFKISYDDLSVSISVDEPVTLAFIDEQSLKRFLLHTLIHSSTHQCFILSEGSGDREIGPDTSILYDRFVHKIDDNALRLPEIFKNFKTKLTTEKLENNVVYRWLRGLKKGCLIYAKKEEGEVHEILVNKVKNSSIELDQIPPEEIPDVVVPEIPSQEPESCAIAQDSIAPTPTPRTTSSLIPPDLRNTLHQIVGIELDRVEMRLNAKLEQLRIDMNSRLDQQFALLQQVLDAKNNKSSE</sequence>
<evidence type="ECO:0000256" key="1">
    <source>
        <dbReference type="SAM" id="MobiDB-lite"/>
    </source>
</evidence>
<proteinExistence type="predicted"/>
<keyword evidence="3" id="KW-1185">Reference proteome</keyword>